<dbReference type="Pfam" id="PF13177">
    <property type="entry name" value="DNA_pol3_delta2"/>
    <property type="match status" value="1"/>
</dbReference>
<evidence type="ECO:0000313" key="1">
    <source>
        <dbReference type="EMBL" id="BBU47879.1"/>
    </source>
</evidence>
<dbReference type="Gene3D" id="3.40.50.300">
    <property type="entry name" value="P-loop containing nucleotide triphosphate hydrolases"/>
    <property type="match status" value="1"/>
</dbReference>
<dbReference type="KEGG" id="mfel:JPM2_5720"/>
<dbReference type="EMBL" id="AP022325">
    <property type="protein sequence ID" value="BBU47879.1"/>
    <property type="molecule type" value="Genomic_DNA"/>
</dbReference>
<dbReference type="RefSeq" id="WP_161553292.1">
    <property type="nucleotide sequence ID" value="NZ_AP022325.1"/>
</dbReference>
<dbReference type="SUPFAM" id="SSF52540">
    <property type="entry name" value="P-loop containing nucleoside triphosphate hydrolases"/>
    <property type="match status" value="1"/>
</dbReference>
<name>A0A809SEG7_9BACT</name>
<reference evidence="1 2" key="1">
    <citation type="submission" date="2020-01" db="EMBL/GenBank/DDBJ databases">
        <title>Complete genome sequence of Mycoplasma felis strain Myco-2.</title>
        <authorList>
            <person name="Kinoshita Y."/>
            <person name="Niwa H."/>
            <person name="Uchida-Fujii E."/>
            <person name="Nukada T."/>
        </authorList>
    </citation>
    <scope>NUCLEOTIDE SEQUENCE [LARGE SCALE GENOMIC DNA]</scope>
    <source>
        <strain evidence="1 2">Myco-2</strain>
    </source>
</reference>
<organism evidence="1 2">
    <name type="scientific">Mycoplasmopsis felis</name>
    <dbReference type="NCBI Taxonomy" id="33923"/>
    <lineage>
        <taxon>Bacteria</taxon>
        <taxon>Bacillati</taxon>
        <taxon>Mycoplasmatota</taxon>
        <taxon>Mycoplasmoidales</taxon>
        <taxon>Metamycoplasmataceae</taxon>
        <taxon>Mycoplasmopsis</taxon>
    </lineage>
</organism>
<sequence length="290" mass="34301">MQQVLEKIKKLKNNKKLSHFYIFNFKEKNEDDFLLSLINILYDKKLDNNTELNNISSNIILIDGTSKIIKKEEVETSFYNSIMLSNSNLVLIIIKNIENATANTLNSFLKFIEEPSPNILIVSTTQKVNKILPTIISRAQVININTKKETNNNWTNIHYSITKQKGVPEDILRTNEKIFNKFSELFINHFQKLNLNSCIELTYYIKTNINKKDDFLLLTLIYLSNISNVFFSQIKEMQELKIILHNDKSMNHYQKFCELLYDFFDKISNYNLDFQIQKTSWLIKFTEMYE</sequence>
<accession>A0A809SEG7</accession>
<evidence type="ECO:0000313" key="2">
    <source>
        <dbReference type="Proteomes" id="UP000464317"/>
    </source>
</evidence>
<dbReference type="AlphaFoldDB" id="A0A809SEG7"/>
<dbReference type="Proteomes" id="UP000464317">
    <property type="component" value="Chromosome"/>
</dbReference>
<proteinExistence type="predicted"/>
<protein>
    <submittedName>
        <fullName evidence="1">DNA polymerase III subunit delta</fullName>
    </submittedName>
</protein>
<dbReference type="InterPro" id="IPR027417">
    <property type="entry name" value="P-loop_NTPase"/>
</dbReference>
<gene>
    <name evidence="1" type="ORF">JPM2_5720</name>
</gene>
<keyword evidence="2" id="KW-1185">Reference proteome</keyword>